<name>V4A2Q8_LOTGI</name>
<dbReference type="EMBL" id="KB202883">
    <property type="protein sequence ID" value="ESO87586.1"/>
    <property type="molecule type" value="Genomic_DNA"/>
</dbReference>
<dbReference type="GeneID" id="20240344"/>
<feature type="region of interest" description="Disordered" evidence="1">
    <location>
        <begin position="112"/>
        <end position="153"/>
    </location>
</feature>
<dbReference type="PANTHER" id="PTHR10773">
    <property type="entry name" value="DNA-DIRECTED RNA POLYMERASES I, II, AND III SUBUNIT RPABC2"/>
    <property type="match status" value="1"/>
</dbReference>
<dbReference type="OrthoDB" id="6161632at2759"/>
<dbReference type="CTD" id="20240344"/>
<dbReference type="PANTHER" id="PTHR10773:SF19">
    <property type="match status" value="1"/>
</dbReference>
<reference evidence="2 3" key="1">
    <citation type="journal article" date="2013" name="Nature">
        <title>Insights into bilaterian evolution from three spiralian genomes.</title>
        <authorList>
            <person name="Simakov O."/>
            <person name="Marletaz F."/>
            <person name="Cho S.J."/>
            <person name="Edsinger-Gonzales E."/>
            <person name="Havlak P."/>
            <person name="Hellsten U."/>
            <person name="Kuo D.H."/>
            <person name="Larsson T."/>
            <person name="Lv J."/>
            <person name="Arendt D."/>
            <person name="Savage R."/>
            <person name="Osoegawa K."/>
            <person name="de Jong P."/>
            <person name="Grimwood J."/>
            <person name="Chapman J.A."/>
            <person name="Shapiro H."/>
            <person name="Aerts A."/>
            <person name="Otillar R.P."/>
            <person name="Terry A.Y."/>
            <person name="Boore J.L."/>
            <person name="Grigoriev I.V."/>
            <person name="Lindberg D.R."/>
            <person name="Seaver E.C."/>
            <person name="Weisblat D.A."/>
            <person name="Putnam N.H."/>
            <person name="Rokhsar D.S."/>
        </authorList>
    </citation>
    <scope>NUCLEOTIDE SEQUENCE [LARGE SCALE GENOMIC DNA]</scope>
</reference>
<evidence type="ECO:0000313" key="2">
    <source>
        <dbReference type="EMBL" id="ESO87586.1"/>
    </source>
</evidence>
<dbReference type="KEGG" id="lgi:LOTGIDRAFT_166467"/>
<evidence type="ECO:0000256" key="1">
    <source>
        <dbReference type="SAM" id="MobiDB-lite"/>
    </source>
</evidence>
<dbReference type="HOGENOM" id="CLU_095101_0_0_1"/>
<accession>V4A2Q8</accession>
<gene>
    <name evidence="2" type="ORF">LOTGIDRAFT_166467</name>
</gene>
<evidence type="ECO:0000313" key="3">
    <source>
        <dbReference type="Proteomes" id="UP000030746"/>
    </source>
</evidence>
<keyword evidence="3" id="KW-1185">Reference proteome</keyword>
<proteinExistence type="predicted"/>
<protein>
    <submittedName>
        <fullName evidence="2">Uncharacterized protein</fullName>
    </submittedName>
</protein>
<dbReference type="AlphaFoldDB" id="V4A2Q8"/>
<dbReference type="Proteomes" id="UP000030746">
    <property type="component" value="Unassembled WGS sequence"/>
</dbReference>
<sequence>MSYISAIMRANYDGLSMILLSKIACQASEYDSSSDHFESVEPAINIPLSYQNNNINEILPAAQNISNDESFEITLDEIYVIPDTELSIANVIIDHESNISTIIDSDKNAKIPETANAESRPSRKRKKNQAEWAKNVRKRRRQSGKEYTDSNGTLQRKRSLKYDTNHTCRFKCCEHFSYDGCLQIYTEFWTLNDSQKKIFYSQTTSKERKARTRLPNTEFTSRKQFTYKYHLKKSDENIRVCKQFYLNTLDISQTRI</sequence>
<organism evidence="2 3">
    <name type="scientific">Lottia gigantea</name>
    <name type="common">Giant owl limpet</name>
    <dbReference type="NCBI Taxonomy" id="225164"/>
    <lineage>
        <taxon>Eukaryota</taxon>
        <taxon>Metazoa</taxon>
        <taxon>Spiralia</taxon>
        <taxon>Lophotrochozoa</taxon>
        <taxon>Mollusca</taxon>
        <taxon>Gastropoda</taxon>
        <taxon>Patellogastropoda</taxon>
        <taxon>Lottioidea</taxon>
        <taxon>Lottiidae</taxon>
        <taxon>Lottia</taxon>
    </lineage>
</organism>
<dbReference type="RefSeq" id="XP_009061778.1">
    <property type="nucleotide sequence ID" value="XM_009063530.1"/>
</dbReference>